<proteinExistence type="predicted"/>
<dbReference type="Proteomes" id="UP000054893">
    <property type="component" value="Unassembled WGS sequence"/>
</dbReference>
<dbReference type="PROSITE" id="PS51725">
    <property type="entry name" value="ABM"/>
    <property type="match status" value="1"/>
</dbReference>
<dbReference type="OrthoDB" id="9812192at2"/>
<evidence type="ECO:0000313" key="2">
    <source>
        <dbReference type="EMBL" id="SAL21038.1"/>
    </source>
</evidence>
<feature type="domain" description="ABM" evidence="1">
    <location>
        <begin position="2"/>
        <end position="99"/>
    </location>
</feature>
<dbReference type="PANTHER" id="PTHR33336:SF3">
    <property type="entry name" value="ABM DOMAIN-CONTAINING PROTEIN"/>
    <property type="match status" value="1"/>
</dbReference>
<dbReference type="InterPro" id="IPR007138">
    <property type="entry name" value="ABM_dom"/>
</dbReference>
<gene>
    <name evidence="2" type="ORF">AWB64_01525</name>
</gene>
<keyword evidence="2" id="KW-0560">Oxidoreductase</keyword>
<dbReference type="PANTHER" id="PTHR33336">
    <property type="entry name" value="QUINOL MONOOXYGENASE YGIN-RELATED"/>
    <property type="match status" value="1"/>
</dbReference>
<dbReference type="GO" id="GO:0005829">
    <property type="term" value="C:cytosol"/>
    <property type="evidence" value="ECO:0007669"/>
    <property type="project" value="TreeGrafter"/>
</dbReference>
<evidence type="ECO:0000313" key="3">
    <source>
        <dbReference type="Proteomes" id="UP000054893"/>
    </source>
</evidence>
<dbReference type="InterPro" id="IPR050744">
    <property type="entry name" value="AI-2_Isomerase_LsrG"/>
</dbReference>
<dbReference type="Pfam" id="PF03992">
    <property type="entry name" value="ABM"/>
    <property type="match status" value="1"/>
</dbReference>
<dbReference type="SUPFAM" id="SSF54909">
    <property type="entry name" value="Dimeric alpha+beta barrel"/>
    <property type="match status" value="1"/>
</dbReference>
<organism evidence="2 3">
    <name type="scientific">Caballeronia sordidicola</name>
    <name type="common">Burkholderia sordidicola</name>
    <dbReference type="NCBI Taxonomy" id="196367"/>
    <lineage>
        <taxon>Bacteria</taxon>
        <taxon>Pseudomonadati</taxon>
        <taxon>Pseudomonadota</taxon>
        <taxon>Betaproteobacteria</taxon>
        <taxon>Burkholderiales</taxon>
        <taxon>Burkholderiaceae</taxon>
        <taxon>Caballeronia</taxon>
    </lineage>
</organism>
<dbReference type="Gene3D" id="3.30.70.100">
    <property type="match status" value="1"/>
</dbReference>
<dbReference type="AlphaFoldDB" id="A0A158FMG3"/>
<reference evidence="2 3" key="1">
    <citation type="submission" date="2016-01" db="EMBL/GenBank/DDBJ databases">
        <authorList>
            <person name="Oliw E.H."/>
        </authorList>
    </citation>
    <scope>NUCLEOTIDE SEQUENCE [LARGE SCALE GENOMIC DNA]</scope>
    <source>
        <strain evidence="2">LMG 22029</strain>
    </source>
</reference>
<dbReference type="InterPro" id="IPR011008">
    <property type="entry name" value="Dimeric_a/b-barrel"/>
</dbReference>
<dbReference type="GO" id="GO:0004497">
    <property type="term" value="F:monooxygenase activity"/>
    <property type="evidence" value="ECO:0007669"/>
    <property type="project" value="UniProtKB-KW"/>
</dbReference>
<dbReference type="RefSeq" id="WP_060818068.1">
    <property type="nucleotide sequence ID" value="NZ_FCOC02000003.1"/>
</dbReference>
<accession>A0A158FMG3</accession>
<dbReference type="EMBL" id="FCOC02000003">
    <property type="protein sequence ID" value="SAL21038.1"/>
    <property type="molecule type" value="Genomic_DNA"/>
</dbReference>
<protein>
    <submittedName>
        <fullName evidence="2">Antibiotic biosynthesis monooxygenase</fullName>
    </submittedName>
</protein>
<keyword evidence="2" id="KW-0503">Monooxygenase</keyword>
<name>A0A158FMG3_CABSO</name>
<sequence length="102" mass="10649">MIHVIATITAKPGQRSTVLALFSQNRPAVLAEAGCISYEAVIDVPGAGAIQTPLGDDTFAVIEQWESIDALKAHAASPHMAEYGKQTAPLVAARAINVLQAV</sequence>
<evidence type="ECO:0000259" key="1">
    <source>
        <dbReference type="PROSITE" id="PS51725"/>
    </source>
</evidence>